<dbReference type="Gene3D" id="1.10.260.40">
    <property type="entry name" value="lambda repressor-like DNA-binding domains"/>
    <property type="match status" value="1"/>
</dbReference>
<protein>
    <submittedName>
        <fullName evidence="3">Helix-turn-helix domain protein</fullName>
    </submittedName>
</protein>
<organism evidence="3">
    <name type="scientific">Siphoviridae sp. ct4Rk11</name>
    <dbReference type="NCBI Taxonomy" id="2825330"/>
    <lineage>
        <taxon>Viruses</taxon>
        <taxon>Duplodnaviria</taxon>
        <taxon>Heunggongvirae</taxon>
        <taxon>Uroviricota</taxon>
        <taxon>Caudoviricetes</taxon>
    </lineage>
</organism>
<sequence length="110" mass="12234">MNEMLGSRIKALRSAKNFTQEQVADQIGVSRQKYARIESGVNSVTLDILSKVAEVLGVTVGDITRVLDESPVVEYRAGEEGASSKKIFDMLDLFYANKHMCAKLQHKDMI</sequence>
<evidence type="ECO:0000259" key="2">
    <source>
        <dbReference type="PROSITE" id="PS50943"/>
    </source>
</evidence>
<name>A0A8S5PU03_9CAUD</name>
<reference evidence="3" key="1">
    <citation type="journal article" date="2021" name="Proc. Natl. Acad. Sci. U.S.A.">
        <title>A Catalog of Tens of Thousands of Viruses from Human Metagenomes Reveals Hidden Associations with Chronic Diseases.</title>
        <authorList>
            <person name="Tisza M.J."/>
            <person name="Buck C.B."/>
        </authorList>
    </citation>
    <scope>NUCLEOTIDE SEQUENCE</scope>
    <source>
        <strain evidence="3">Ct4Rk11</strain>
    </source>
</reference>
<dbReference type="GO" id="GO:0003677">
    <property type="term" value="F:DNA binding"/>
    <property type="evidence" value="ECO:0007669"/>
    <property type="project" value="UniProtKB-KW"/>
</dbReference>
<proteinExistence type="predicted"/>
<dbReference type="Pfam" id="PF01381">
    <property type="entry name" value="HTH_3"/>
    <property type="match status" value="1"/>
</dbReference>
<keyword evidence="1" id="KW-0238">DNA-binding</keyword>
<dbReference type="PANTHER" id="PTHR46558:SF11">
    <property type="entry name" value="HTH-TYPE TRANSCRIPTIONAL REGULATOR XRE"/>
    <property type="match status" value="1"/>
</dbReference>
<feature type="domain" description="HTH cro/C1-type" evidence="2">
    <location>
        <begin position="9"/>
        <end position="63"/>
    </location>
</feature>
<evidence type="ECO:0000313" key="3">
    <source>
        <dbReference type="EMBL" id="DAE09987.1"/>
    </source>
</evidence>
<dbReference type="InterPro" id="IPR001387">
    <property type="entry name" value="Cro/C1-type_HTH"/>
</dbReference>
<dbReference type="CDD" id="cd00093">
    <property type="entry name" value="HTH_XRE"/>
    <property type="match status" value="1"/>
</dbReference>
<dbReference type="InterPro" id="IPR010982">
    <property type="entry name" value="Lambda_DNA-bd_dom_sf"/>
</dbReference>
<accession>A0A8S5PU03</accession>
<evidence type="ECO:0000256" key="1">
    <source>
        <dbReference type="ARBA" id="ARBA00023125"/>
    </source>
</evidence>
<dbReference type="PANTHER" id="PTHR46558">
    <property type="entry name" value="TRACRIPTIONAL REGULATORY PROTEIN-RELATED-RELATED"/>
    <property type="match status" value="1"/>
</dbReference>
<dbReference type="SUPFAM" id="SSF47413">
    <property type="entry name" value="lambda repressor-like DNA-binding domains"/>
    <property type="match status" value="1"/>
</dbReference>
<dbReference type="PROSITE" id="PS50943">
    <property type="entry name" value="HTH_CROC1"/>
    <property type="match status" value="1"/>
</dbReference>
<dbReference type="EMBL" id="BK015500">
    <property type="protein sequence ID" value="DAE09987.1"/>
    <property type="molecule type" value="Genomic_DNA"/>
</dbReference>
<dbReference type="SMART" id="SM00530">
    <property type="entry name" value="HTH_XRE"/>
    <property type="match status" value="1"/>
</dbReference>